<feature type="region of interest" description="Disordered" evidence="1">
    <location>
        <begin position="100"/>
        <end position="216"/>
    </location>
</feature>
<feature type="compositionally biased region" description="Low complexity" evidence="1">
    <location>
        <begin position="377"/>
        <end position="399"/>
    </location>
</feature>
<dbReference type="InterPro" id="IPR021391">
    <property type="entry name" value="DUF3027"/>
</dbReference>
<name>A0A7K3TFZ5_9BIFI</name>
<feature type="compositionally biased region" description="Basic and acidic residues" evidence="1">
    <location>
        <begin position="133"/>
        <end position="151"/>
    </location>
</feature>
<feature type="compositionally biased region" description="Acidic residues" evidence="1">
    <location>
        <begin position="364"/>
        <end position="376"/>
    </location>
</feature>
<feature type="compositionally biased region" description="Basic and acidic residues" evidence="1">
    <location>
        <begin position="525"/>
        <end position="538"/>
    </location>
</feature>
<feature type="compositionally biased region" description="Acidic residues" evidence="1">
    <location>
        <begin position="437"/>
        <end position="492"/>
    </location>
</feature>
<organism evidence="2 3">
    <name type="scientific">Bifidobacterium avesanii</name>
    <dbReference type="NCBI Taxonomy" id="1798157"/>
    <lineage>
        <taxon>Bacteria</taxon>
        <taxon>Bacillati</taxon>
        <taxon>Actinomycetota</taxon>
        <taxon>Actinomycetes</taxon>
        <taxon>Bifidobacteriales</taxon>
        <taxon>Bifidobacteriaceae</taxon>
        <taxon>Bifidobacterium</taxon>
    </lineage>
</organism>
<accession>A0A7K3TFZ5</accession>
<feature type="region of interest" description="Disordered" evidence="1">
    <location>
        <begin position="355"/>
        <end position="538"/>
    </location>
</feature>
<feature type="compositionally biased region" description="Basic and acidic residues" evidence="1">
    <location>
        <begin position="403"/>
        <end position="412"/>
    </location>
</feature>
<evidence type="ECO:0000313" key="2">
    <source>
        <dbReference type="EMBL" id="NEG77609.1"/>
    </source>
</evidence>
<dbReference type="OrthoDB" id="3210158at2"/>
<gene>
    <name evidence="2" type="ORF">GFD22_01135</name>
</gene>
<dbReference type="AlphaFoldDB" id="A0A7K3TFZ5"/>
<comment type="caution">
    <text evidence="2">The sequence shown here is derived from an EMBL/GenBank/DDBJ whole genome shotgun (WGS) entry which is preliminary data.</text>
</comment>
<dbReference type="EMBL" id="WHZY01000001">
    <property type="protein sequence ID" value="NEG77609.1"/>
    <property type="molecule type" value="Genomic_DNA"/>
</dbReference>
<proteinExistence type="predicted"/>
<dbReference type="Proteomes" id="UP000469763">
    <property type="component" value="Unassembled WGS sequence"/>
</dbReference>
<keyword evidence="3" id="KW-1185">Reference proteome</keyword>
<dbReference type="Pfam" id="PF11228">
    <property type="entry name" value="DUF3027"/>
    <property type="match status" value="2"/>
</dbReference>
<reference evidence="2 3" key="1">
    <citation type="submission" date="2019-10" db="EMBL/GenBank/DDBJ databases">
        <title>Bifidobacterium from non-human primates.</title>
        <authorList>
            <person name="Modesto M."/>
        </authorList>
    </citation>
    <scope>NUCLEOTIDE SEQUENCE [LARGE SCALE GENOMIC DNA]</scope>
    <source>
        <strain evidence="2 3">TREC</strain>
    </source>
</reference>
<evidence type="ECO:0000313" key="3">
    <source>
        <dbReference type="Proteomes" id="UP000469763"/>
    </source>
</evidence>
<evidence type="ECO:0000256" key="1">
    <source>
        <dbReference type="SAM" id="MobiDB-lite"/>
    </source>
</evidence>
<sequence length="538" mass="57028">MPDTILEARSLAQAIAFDMADDAAEVGDFVASQDLGDGVTDFRFEAHIPGYEGWQWSVTMYHDEELDHWTVNESSLLPTEKALLPPKWIPWKDRLEPTDLSVTDSIGTDPDDPRLEEGLSEEQLEAVVDAVEAEDKAEREQEAAGETKPEAAGEPAAESGEGTGEAREGDADANGEAPAAETNDPDADSASDTVSASTNGDGKEAPAADDAGDAAAKTSALDMAEAIDEFELSRRHVLSPLGRAQTAKRWYDGPHGPKALSTKTAGGSVCESCGFFIPLKGDLNRMFGVCANKWSPDDGRVVSLDHGCGEHSEIDPPQPSRLWVQSKPAFDDLHIDIVAQRPRDEHGEVELLERMGEGHRLASDGEDADDAAETTENESPATDATAAEEGAAAGSTVEGADSESERPAHPEESAAATPMTEASETESSDAGQIAADEPVEPDEPGEASSEEPESDPETEDDEAAAEADSDEATDEDIEAQTVPDDEATDEDIAEHAADPDEPEVVATVDLTKPADDGDEDDESEAVERDADEGHAEDR</sequence>
<protein>
    <submittedName>
        <fullName evidence="2">DUF3027 domain-containing protein</fullName>
    </submittedName>
</protein>